<keyword evidence="3" id="KW-0805">Transcription regulation</keyword>
<proteinExistence type="predicted"/>
<evidence type="ECO:0000256" key="5">
    <source>
        <dbReference type="ARBA" id="ARBA00023163"/>
    </source>
</evidence>
<accession>A0A9P1H6K0</accession>
<keyword evidence="2" id="KW-0862">Zinc</keyword>
<dbReference type="OrthoDB" id="9986881at2759"/>
<gene>
    <name evidence="7" type="ORF">PPNO1_LOCUS7347</name>
</gene>
<dbReference type="AlphaFoldDB" id="A0A9P1H6K0"/>
<dbReference type="GO" id="GO:0003677">
    <property type="term" value="F:DNA binding"/>
    <property type="evidence" value="ECO:0007669"/>
    <property type="project" value="UniProtKB-KW"/>
</dbReference>
<evidence type="ECO:0000313" key="8">
    <source>
        <dbReference type="Proteomes" id="UP000838763"/>
    </source>
</evidence>
<organism evidence="7 8">
    <name type="scientific">Parascedosporium putredinis</name>
    <dbReference type="NCBI Taxonomy" id="1442378"/>
    <lineage>
        <taxon>Eukaryota</taxon>
        <taxon>Fungi</taxon>
        <taxon>Dikarya</taxon>
        <taxon>Ascomycota</taxon>
        <taxon>Pezizomycotina</taxon>
        <taxon>Sordariomycetes</taxon>
        <taxon>Hypocreomycetidae</taxon>
        <taxon>Microascales</taxon>
        <taxon>Microascaceae</taxon>
        <taxon>Parascedosporium</taxon>
    </lineage>
</organism>
<dbReference type="GO" id="GO:0009410">
    <property type="term" value="P:response to xenobiotic stimulus"/>
    <property type="evidence" value="ECO:0007669"/>
    <property type="project" value="TreeGrafter"/>
</dbReference>
<dbReference type="PANTHER" id="PTHR31779:SF5">
    <property type="entry name" value="ZN(II)2CYS6 TRANSCRIPTION FACTOR (EUROFUNG)"/>
    <property type="match status" value="1"/>
</dbReference>
<protein>
    <submittedName>
        <fullName evidence="7">Uncharacterized protein</fullName>
    </submittedName>
</protein>
<keyword evidence="8" id="KW-1185">Reference proteome</keyword>
<reference evidence="7" key="1">
    <citation type="submission" date="2022-11" db="EMBL/GenBank/DDBJ databases">
        <authorList>
            <person name="Scott C."/>
            <person name="Bruce N."/>
        </authorList>
    </citation>
    <scope>NUCLEOTIDE SEQUENCE</scope>
</reference>
<evidence type="ECO:0000256" key="3">
    <source>
        <dbReference type="ARBA" id="ARBA00023015"/>
    </source>
</evidence>
<dbReference type="GO" id="GO:0003700">
    <property type="term" value="F:DNA-binding transcription factor activity"/>
    <property type="evidence" value="ECO:0007669"/>
    <property type="project" value="TreeGrafter"/>
</dbReference>
<comment type="caution">
    <text evidence="7">The sequence shown here is derived from an EMBL/GenBank/DDBJ whole genome shotgun (WGS) entry which is preliminary data.</text>
</comment>
<dbReference type="PANTHER" id="PTHR31779">
    <property type="entry name" value="2-NITROPROPANE DIOXYGENASE FAMILY, PUTATIVE (AFU_ORTHOLOGUE AFUA_2G17430)-RELATED"/>
    <property type="match status" value="1"/>
</dbReference>
<keyword evidence="1" id="KW-0479">Metal-binding</keyword>
<name>A0A9P1H6K0_9PEZI</name>
<evidence type="ECO:0000256" key="4">
    <source>
        <dbReference type="ARBA" id="ARBA00023125"/>
    </source>
</evidence>
<dbReference type="EMBL" id="CALLCH030000016">
    <property type="protein sequence ID" value="CAI4217744.1"/>
    <property type="molecule type" value="Genomic_DNA"/>
</dbReference>
<evidence type="ECO:0000256" key="6">
    <source>
        <dbReference type="ARBA" id="ARBA00023242"/>
    </source>
</evidence>
<dbReference type="GO" id="GO:0046872">
    <property type="term" value="F:metal ion binding"/>
    <property type="evidence" value="ECO:0007669"/>
    <property type="project" value="UniProtKB-KW"/>
</dbReference>
<evidence type="ECO:0000256" key="1">
    <source>
        <dbReference type="ARBA" id="ARBA00022723"/>
    </source>
</evidence>
<dbReference type="InterPro" id="IPR052478">
    <property type="entry name" value="Metabolite_Synth_Reg"/>
</dbReference>
<keyword evidence="5" id="KW-0804">Transcription</keyword>
<keyword evidence="4" id="KW-0238">DNA-binding</keyword>
<evidence type="ECO:0000256" key="2">
    <source>
        <dbReference type="ARBA" id="ARBA00022833"/>
    </source>
</evidence>
<sequence length="101" mass="11080">MSAIQKRRRSKVACDTCRSFKRKLSGDTVWPFPNGSAVETPTSGVHRHLCSLEANSGAAFARKLALKIDPKNAPRMHLFAWNPFLGSRDGARPSSAATLRN</sequence>
<evidence type="ECO:0000313" key="7">
    <source>
        <dbReference type="EMBL" id="CAI4217744.1"/>
    </source>
</evidence>
<dbReference type="Proteomes" id="UP000838763">
    <property type="component" value="Unassembled WGS sequence"/>
</dbReference>
<keyword evidence="6" id="KW-0539">Nucleus</keyword>